<dbReference type="AlphaFoldDB" id="A0A507DPQ8"/>
<proteinExistence type="predicted"/>
<dbReference type="Proteomes" id="UP000317494">
    <property type="component" value="Unassembled WGS sequence"/>
</dbReference>
<dbReference type="EMBL" id="QEAN01000021">
    <property type="protein sequence ID" value="TPX53177.1"/>
    <property type="molecule type" value="Genomic_DNA"/>
</dbReference>
<evidence type="ECO:0000313" key="1">
    <source>
        <dbReference type="EMBL" id="TPX53177.1"/>
    </source>
</evidence>
<keyword evidence="2" id="KW-1185">Reference proteome</keyword>
<evidence type="ECO:0008006" key="3">
    <source>
        <dbReference type="Google" id="ProtNLM"/>
    </source>
</evidence>
<dbReference type="GO" id="GO:0051536">
    <property type="term" value="F:iron-sulfur cluster binding"/>
    <property type="evidence" value="ECO:0007669"/>
    <property type="project" value="InterPro"/>
</dbReference>
<evidence type="ECO:0000313" key="2">
    <source>
        <dbReference type="Proteomes" id="UP000317494"/>
    </source>
</evidence>
<dbReference type="InterPro" id="IPR051394">
    <property type="entry name" value="Glutamate_Synthase"/>
</dbReference>
<dbReference type="VEuPathDB" id="FungiDB:SeMB42_g00953"/>
<protein>
    <recommendedName>
        <fullName evidence="3">Glutamate synthase</fullName>
    </recommendedName>
</protein>
<dbReference type="InterPro" id="IPR009051">
    <property type="entry name" value="Helical_ferredxn"/>
</dbReference>
<dbReference type="SUPFAM" id="SSF46548">
    <property type="entry name" value="alpha-helical ferredoxin"/>
    <property type="match status" value="1"/>
</dbReference>
<comment type="caution">
    <text evidence="1">The sequence shown here is derived from an EMBL/GenBank/DDBJ whole genome shotgun (WGS) entry which is preliminary data.</text>
</comment>
<reference evidence="1 2" key="1">
    <citation type="journal article" date="2019" name="Sci. Rep.">
        <title>Comparative genomics of chytrid fungi reveal insights into the obligate biotrophic and pathogenic lifestyle of Synchytrium endobioticum.</title>
        <authorList>
            <person name="van de Vossenberg B.T.L.H."/>
            <person name="Warris S."/>
            <person name="Nguyen H.D.T."/>
            <person name="van Gent-Pelzer M.P.E."/>
            <person name="Joly D.L."/>
            <person name="van de Geest H.C."/>
            <person name="Bonants P.J.M."/>
            <person name="Smith D.S."/>
            <person name="Levesque C.A."/>
            <person name="van der Lee T.A.J."/>
        </authorList>
    </citation>
    <scope>NUCLEOTIDE SEQUENCE [LARGE SCALE GENOMIC DNA]</scope>
    <source>
        <strain evidence="1 2">MB42</strain>
    </source>
</reference>
<dbReference type="STRING" id="286115.A0A507DPQ8"/>
<dbReference type="PANTHER" id="PTHR43100">
    <property type="entry name" value="GLUTAMATE SYNTHASE [NADPH] SMALL CHAIN"/>
    <property type="match status" value="1"/>
</dbReference>
<organism evidence="1 2">
    <name type="scientific">Synchytrium endobioticum</name>
    <dbReference type="NCBI Taxonomy" id="286115"/>
    <lineage>
        <taxon>Eukaryota</taxon>
        <taxon>Fungi</taxon>
        <taxon>Fungi incertae sedis</taxon>
        <taxon>Chytridiomycota</taxon>
        <taxon>Chytridiomycota incertae sedis</taxon>
        <taxon>Chytridiomycetes</taxon>
        <taxon>Synchytriales</taxon>
        <taxon>Synchytriaceae</taxon>
        <taxon>Synchytrium</taxon>
    </lineage>
</organism>
<sequence length="69" mass="7976">MHGFMIYQRGTDPYRNPRKLVKDWKEVISRMSDVDLKAQAARCMHCGVPFCKSDTGCPIVTQYTESIHQ</sequence>
<dbReference type="PANTHER" id="PTHR43100:SF1">
    <property type="entry name" value="GLUTAMATE SYNTHASE [NADPH] SMALL CHAIN"/>
    <property type="match status" value="1"/>
</dbReference>
<name>A0A507DPQ8_9FUNG</name>
<dbReference type="Gene3D" id="1.10.1060.10">
    <property type="entry name" value="Alpha-helical ferredoxin"/>
    <property type="match status" value="1"/>
</dbReference>
<gene>
    <name evidence="1" type="ORF">SeMB42_g00953</name>
</gene>
<accession>A0A507DPQ8</accession>